<dbReference type="HOGENOM" id="CLU_134937_0_0_10"/>
<dbReference type="InterPro" id="IPR045607">
    <property type="entry name" value="DUF6452"/>
</dbReference>
<protein>
    <submittedName>
        <fullName evidence="2">Uncharacterized protein</fullName>
    </submittedName>
</protein>
<evidence type="ECO:0000313" key="3">
    <source>
        <dbReference type="Proteomes" id="UP000004690"/>
    </source>
</evidence>
<keyword evidence="1" id="KW-0732">Signal</keyword>
<evidence type="ECO:0000256" key="1">
    <source>
        <dbReference type="SAM" id="SignalP"/>
    </source>
</evidence>
<dbReference type="EMBL" id="JH651379">
    <property type="protein sequence ID" value="EIJ39509.1"/>
    <property type="molecule type" value="Genomic_DNA"/>
</dbReference>
<accession>I3C7B6</accession>
<feature type="signal peptide" evidence="1">
    <location>
        <begin position="1"/>
        <end position="22"/>
    </location>
</feature>
<dbReference type="eggNOG" id="ENOG50331A0">
    <property type="taxonomic scope" value="Bacteria"/>
</dbReference>
<feature type="chain" id="PRO_5003668589" evidence="1">
    <location>
        <begin position="23"/>
        <end position="183"/>
    </location>
</feature>
<proteinExistence type="predicted"/>
<dbReference type="Proteomes" id="UP000004690">
    <property type="component" value="Unassembled WGS sequence"/>
</dbReference>
<dbReference type="STRING" id="926559.JoomaDRAFT_2530"/>
<name>I3C7B6_9FLAO</name>
<dbReference type="PROSITE" id="PS51257">
    <property type="entry name" value="PROKAR_LIPOPROTEIN"/>
    <property type="match status" value="1"/>
</dbReference>
<sequence>MKKIFALFFVLAIGLAIFSACEKDDICPDDTLTTPYLKVGFYDFSNQDANKAVPSLRIIGIDSTGFRDTLNTFIDRSSQTAVDIPLKTSENSSQFLIIYNSRDNEETGEELGNIDTLKFNYTRQERFISRGCGYATSFTDLVTILNPAYTNDTIQNPGEWINAIFDQDENLEHQDTIHVKIYH</sequence>
<dbReference type="Pfam" id="PF20050">
    <property type="entry name" value="DUF6452"/>
    <property type="match status" value="1"/>
</dbReference>
<evidence type="ECO:0000313" key="2">
    <source>
        <dbReference type="EMBL" id="EIJ39509.1"/>
    </source>
</evidence>
<organism evidence="2 3">
    <name type="scientific">Galbibacter orientalis DSM 19592</name>
    <dbReference type="NCBI Taxonomy" id="926559"/>
    <lineage>
        <taxon>Bacteria</taxon>
        <taxon>Pseudomonadati</taxon>
        <taxon>Bacteroidota</taxon>
        <taxon>Flavobacteriia</taxon>
        <taxon>Flavobacteriales</taxon>
        <taxon>Flavobacteriaceae</taxon>
        <taxon>Galbibacter</taxon>
    </lineage>
</organism>
<reference evidence="2 3" key="1">
    <citation type="submission" date="2012-02" db="EMBL/GenBank/DDBJ databases">
        <title>Improved High-Quality Draft genome of Joostella marina DSM 19592.</title>
        <authorList>
            <consortium name="US DOE Joint Genome Institute (JGI-PGF)"/>
            <person name="Lucas S."/>
            <person name="Copeland A."/>
            <person name="Lapidus A."/>
            <person name="Bruce D."/>
            <person name="Goodwin L."/>
            <person name="Pitluck S."/>
            <person name="Peters L."/>
            <person name="Chertkov O."/>
            <person name="Ovchinnikova G."/>
            <person name="Kyrpides N."/>
            <person name="Mavromatis K."/>
            <person name="Detter J.C."/>
            <person name="Han C."/>
            <person name="Land M."/>
            <person name="Hauser L."/>
            <person name="Markowitz V."/>
            <person name="Cheng J.-F."/>
            <person name="Hugenholtz P."/>
            <person name="Woyke T."/>
            <person name="Wu D."/>
            <person name="Tindall B."/>
            <person name="Brambilla E."/>
            <person name="Klenk H.-P."/>
            <person name="Eisen J.A."/>
        </authorList>
    </citation>
    <scope>NUCLEOTIDE SEQUENCE [LARGE SCALE GENOMIC DNA]</scope>
    <source>
        <strain evidence="2 3">DSM 19592</strain>
    </source>
</reference>
<dbReference type="RefSeq" id="WP_008612997.1">
    <property type="nucleotide sequence ID" value="NZ_JH651379.1"/>
</dbReference>
<gene>
    <name evidence="2" type="ORF">JoomaDRAFT_2530</name>
</gene>
<keyword evidence="3" id="KW-1185">Reference proteome</keyword>
<dbReference type="AlphaFoldDB" id="I3C7B6"/>
<dbReference type="OrthoDB" id="663527at2"/>